<keyword evidence="18" id="KW-1185">Reference proteome</keyword>
<evidence type="ECO:0000256" key="13">
    <source>
        <dbReference type="ARBA" id="ARBA00023268"/>
    </source>
</evidence>
<keyword evidence="10" id="KW-0315">Glutamine amidotransferase</keyword>
<dbReference type="PROSITE" id="PS51273">
    <property type="entry name" value="GATASE_TYPE_1"/>
    <property type="match status" value="1"/>
</dbReference>
<evidence type="ECO:0000259" key="16">
    <source>
        <dbReference type="Pfam" id="PF00218"/>
    </source>
</evidence>
<dbReference type="PRINTS" id="PR00099">
    <property type="entry name" value="CPSGATASE"/>
</dbReference>
<dbReference type="Gene3D" id="3.40.50.880">
    <property type="match status" value="1"/>
</dbReference>
<reference evidence="17 18" key="1">
    <citation type="journal article" date="2023" name="Elife">
        <title>Identification of key yeast species and microbe-microbe interactions impacting larval growth of Drosophila in the wild.</title>
        <authorList>
            <person name="Mure A."/>
            <person name="Sugiura Y."/>
            <person name="Maeda R."/>
            <person name="Honda K."/>
            <person name="Sakurai N."/>
            <person name="Takahashi Y."/>
            <person name="Watada M."/>
            <person name="Katoh T."/>
            <person name="Gotoh A."/>
            <person name="Gotoh Y."/>
            <person name="Taniguchi I."/>
            <person name="Nakamura K."/>
            <person name="Hayashi T."/>
            <person name="Katayama T."/>
            <person name="Uemura T."/>
            <person name="Hattori Y."/>
        </authorList>
    </citation>
    <scope>NUCLEOTIDE SEQUENCE [LARGE SCALE GENOMIC DNA]</scope>
    <source>
        <strain evidence="17 18">SB-73</strain>
    </source>
</reference>
<dbReference type="Proteomes" id="UP001362899">
    <property type="component" value="Unassembled WGS sequence"/>
</dbReference>
<evidence type="ECO:0000256" key="7">
    <source>
        <dbReference type="ARBA" id="ARBA00018819"/>
    </source>
</evidence>
<evidence type="ECO:0000256" key="2">
    <source>
        <dbReference type="ARBA" id="ARBA00004696"/>
    </source>
</evidence>
<evidence type="ECO:0000256" key="10">
    <source>
        <dbReference type="ARBA" id="ARBA00022962"/>
    </source>
</evidence>
<comment type="pathway">
    <text evidence="3">Amino-acid biosynthesis; L-tryptophan biosynthesis; L-tryptophan from chorismate: step 1/5.</text>
</comment>
<evidence type="ECO:0000256" key="14">
    <source>
        <dbReference type="ARBA" id="ARBA00047683"/>
    </source>
</evidence>
<evidence type="ECO:0000256" key="8">
    <source>
        <dbReference type="ARBA" id="ARBA00022605"/>
    </source>
</evidence>
<comment type="pathway">
    <text evidence="2">Amino-acid biosynthesis; L-tryptophan biosynthesis; L-tryptophan from chorismate: step 4/5.</text>
</comment>
<dbReference type="EC" id="4.1.3.27" evidence="5"/>
<comment type="catalytic activity">
    <reaction evidence="14">
        <text>chorismate + L-glutamine = anthranilate + pyruvate + L-glutamate + H(+)</text>
        <dbReference type="Rhea" id="RHEA:21732"/>
        <dbReference type="ChEBI" id="CHEBI:15361"/>
        <dbReference type="ChEBI" id="CHEBI:15378"/>
        <dbReference type="ChEBI" id="CHEBI:16567"/>
        <dbReference type="ChEBI" id="CHEBI:29748"/>
        <dbReference type="ChEBI" id="CHEBI:29985"/>
        <dbReference type="ChEBI" id="CHEBI:58359"/>
        <dbReference type="EC" id="4.1.3.27"/>
    </reaction>
</comment>
<gene>
    <name evidence="17" type="ORF">DASB73_023330</name>
</gene>
<dbReference type="SUPFAM" id="SSF52317">
    <property type="entry name" value="Class I glutamine amidotransferase-like"/>
    <property type="match status" value="1"/>
</dbReference>
<dbReference type="InterPro" id="IPR006221">
    <property type="entry name" value="TrpG/PapA_dom"/>
</dbReference>
<dbReference type="FunFam" id="3.20.20.70:FF:000136">
    <property type="entry name" value="Multifunctional tryptophan biosynthesis protein"/>
    <property type="match status" value="1"/>
</dbReference>
<evidence type="ECO:0000259" key="15">
    <source>
        <dbReference type="Pfam" id="PF00117"/>
    </source>
</evidence>
<dbReference type="GO" id="GO:0004049">
    <property type="term" value="F:anthranilate synthase activity"/>
    <property type="evidence" value="ECO:0007669"/>
    <property type="project" value="UniProtKB-EC"/>
</dbReference>
<evidence type="ECO:0000256" key="11">
    <source>
        <dbReference type="ARBA" id="ARBA00023141"/>
    </source>
</evidence>
<dbReference type="FunFam" id="3.40.50.880:FF:000031">
    <property type="entry name" value="Multifunctional tryptophan biosynthesis protein"/>
    <property type="match status" value="1"/>
</dbReference>
<dbReference type="PANTHER" id="PTHR43418:SF4">
    <property type="entry name" value="MULTIFUNCTIONAL TRYPTOPHAN BIOSYNTHESIS PROTEIN"/>
    <property type="match status" value="1"/>
</dbReference>
<dbReference type="PRINTS" id="PR00097">
    <property type="entry name" value="ANTSNTHASEII"/>
</dbReference>
<evidence type="ECO:0000313" key="17">
    <source>
        <dbReference type="EMBL" id="GMM51375.1"/>
    </source>
</evidence>
<dbReference type="GO" id="GO:0005829">
    <property type="term" value="C:cytosol"/>
    <property type="evidence" value="ECO:0007669"/>
    <property type="project" value="TreeGrafter"/>
</dbReference>
<dbReference type="CDD" id="cd00331">
    <property type="entry name" value="IGPS"/>
    <property type="match status" value="1"/>
</dbReference>
<feature type="domain" description="Glutamine amidotransferase" evidence="15">
    <location>
        <begin position="7"/>
        <end position="191"/>
    </location>
</feature>
<evidence type="ECO:0000256" key="5">
    <source>
        <dbReference type="ARBA" id="ARBA00012266"/>
    </source>
</evidence>
<keyword evidence="12" id="KW-0456">Lyase</keyword>
<dbReference type="InterPro" id="IPR029062">
    <property type="entry name" value="Class_I_gatase-like"/>
</dbReference>
<comment type="catalytic activity">
    <reaction evidence="1">
        <text>1-(2-carboxyphenylamino)-1-deoxy-D-ribulose 5-phosphate + H(+) = (1S,2R)-1-C-(indol-3-yl)glycerol 3-phosphate + CO2 + H2O</text>
        <dbReference type="Rhea" id="RHEA:23476"/>
        <dbReference type="ChEBI" id="CHEBI:15377"/>
        <dbReference type="ChEBI" id="CHEBI:15378"/>
        <dbReference type="ChEBI" id="CHEBI:16526"/>
        <dbReference type="ChEBI" id="CHEBI:58613"/>
        <dbReference type="ChEBI" id="CHEBI:58866"/>
        <dbReference type="EC" id="4.1.1.48"/>
    </reaction>
</comment>
<dbReference type="InterPro" id="IPR017926">
    <property type="entry name" value="GATASE"/>
</dbReference>
<dbReference type="Gene3D" id="3.20.20.70">
    <property type="entry name" value="Aldolase class I"/>
    <property type="match status" value="1"/>
</dbReference>
<sequence length="484" mass="53474">MAPVKLVLIDNYDSFTWNIYEYLCREGADVSVFRNDKITIPEIEQLGPDLILISPGPGTPENDSGISRDVIKHFMGKLPIFGVCMGLQCIVSLLGGKVEYAGEIVHGKTSHIMHNNTGCFYGVSQGVSGTRYHSLAASIESLPDCLEVTARTENSGVIQGVRHKEFILEGVQFHPESILSEEGRKMFRNFLSYKGGKWSDFKQPDYNLESESRTLKQNSILTTIYEKRKQDVFAQQEVLGQSLNDIEQSLKLGIAPKVIDFKQRLSQGKLALIAEVKRASPSKGPIALDIHAPTQALQYADAGASAISVLTEPKWFKGTLDDLIQIRRALDKIENRPAVLRKEFIFSNYQIAEARLAGADSVLLIVKMLTDFELSSLYEYSVSLGMEPLVEVSNADELKRALHIKAKIIGVNNRNLHSFEVDMSTTSNLVSQVGEDILLIALSGINGPQQVSEYAKQGVKGILVGESLMRASNPKEFANQLINA</sequence>
<dbReference type="PROSITE" id="PS00614">
    <property type="entry name" value="IGPS"/>
    <property type="match status" value="1"/>
</dbReference>
<evidence type="ECO:0000256" key="12">
    <source>
        <dbReference type="ARBA" id="ARBA00023239"/>
    </source>
</evidence>
<dbReference type="EC" id="4.1.1.48" evidence="6"/>
<dbReference type="PANTHER" id="PTHR43418">
    <property type="entry name" value="MULTIFUNCTIONAL TRYPTOPHAN BIOSYNTHESIS PROTEIN-RELATED"/>
    <property type="match status" value="1"/>
</dbReference>
<evidence type="ECO:0000256" key="9">
    <source>
        <dbReference type="ARBA" id="ARBA00022822"/>
    </source>
</evidence>
<accession>A0AAV5RJ21</accession>
<dbReference type="PRINTS" id="PR00096">
    <property type="entry name" value="GATASE"/>
</dbReference>
<dbReference type="InterPro" id="IPR013798">
    <property type="entry name" value="Indole-3-glycerol_P_synth_dom"/>
</dbReference>
<feature type="domain" description="Indole-3-glycerol phosphate synthase" evidence="16">
    <location>
        <begin position="221"/>
        <end position="481"/>
    </location>
</feature>
<comment type="caution">
    <text evidence="17">The sequence shown here is derived from an EMBL/GenBank/DDBJ whole genome shotgun (WGS) entry which is preliminary data.</text>
</comment>
<evidence type="ECO:0000256" key="3">
    <source>
        <dbReference type="ARBA" id="ARBA00004873"/>
    </source>
</evidence>
<dbReference type="GO" id="GO:0000162">
    <property type="term" value="P:L-tryptophan biosynthetic process"/>
    <property type="evidence" value="ECO:0007669"/>
    <property type="project" value="UniProtKB-KW"/>
</dbReference>
<dbReference type="NCBIfam" id="NF001377">
    <property type="entry name" value="PRK00278.2-4"/>
    <property type="match status" value="1"/>
</dbReference>
<evidence type="ECO:0000313" key="18">
    <source>
        <dbReference type="Proteomes" id="UP001362899"/>
    </source>
</evidence>
<dbReference type="InterPro" id="IPR011060">
    <property type="entry name" value="RibuloseP-bd_barrel"/>
</dbReference>
<dbReference type="InterPro" id="IPR013785">
    <property type="entry name" value="Aldolase_TIM"/>
</dbReference>
<protein>
    <recommendedName>
        <fullName evidence="7">Multifunctional tryptophan biosynthesis protein</fullName>
        <ecNumber evidence="6">4.1.1.48</ecNumber>
        <ecNumber evidence="5">4.1.3.27</ecNumber>
    </recommendedName>
</protein>
<proteinExistence type="predicted"/>
<dbReference type="GO" id="GO:0004425">
    <property type="term" value="F:indole-3-glycerol-phosphate synthase activity"/>
    <property type="evidence" value="ECO:0007669"/>
    <property type="project" value="UniProtKB-EC"/>
</dbReference>
<dbReference type="InterPro" id="IPR050472">
    <property type="entry name" value="Anth_synth/Amidotransfase"/>
</dbReference>
<dbReference type="Pfam" id="PF00218">
    <property type="entry name" value="IGPS"/>
    <property type="match status" value="1"/>
</dbReference>
<dbReference type="InterPro" id="IPR001468">
    <property type="entry name" value="Indole-3-GlycerolPSynthase_CS"/>
</dbReference>
<keyword evidence="9" id="KW-0822">Tryptophan biosynthesis</keyword>
<evidence type="ECO:0000256" key="1">
    <source>
        <dbReference type="ARBA" id="ARBA00001633"/>
    </source>
</evidence>
<dbReference type="CDD" id="cd01743">
    <property type="entry name" value="GATase1_Anthranilate_Synthase"/>
    <property type="match status" value="1"/>
</dbReference>
<evidence type="ECO:0000256" key="4">
    <source>
        <dbReference type="ARBA" id="ARBA00011743"/>
    </source>
</evidence>
<name>A0AAV5RJ21_STABA</name>
<evidence type="ECO:0000256" key="6">
    <source>
        <dbReference type="ARBA" id="ARBA00012362"/>
    </source>
</evidence>
<comment type="subunit">
    <text evidence="4">Tetramer of two components I and two components II.</text>
</comment>
<dbReference type="AlphaFoldDB" id="A0AAV5RJ21"/>
<organism evidence="17 18">
    <name type="scientific">Starmerella bacillaris</name>
    <name type="common">Yeast</name>
    <name type="synonym">Candida zemplinina</name>
    <dbReference type="NCBI Taxonomy" id="1247836"/>
    <lineage>
        <taxon>Eukaryota</taxon>
        <taxon>Fungi</taxon>
        <taxon>Dikarya</taxon>
        <taxon>Ascomycota</taxon>
        <taxon>Saccharomycotina</taxon>
        <taxon>Dipodascomycetes</taxon>
        <taxon>Dipodascales</taxon>
        <taxon>Trichomonascaceae</taxon>
        <taxon>Starmerella</taxon>
    </lineage>
</organism>
<dbReference type="Pfam" id="PF00117">
    <property type="entry name" value="GATase"/>
    <property type="match status" value="1"/>
</dbReference>
<dbReference type="SUPFAM" id="SSF51366">
    <property type="entry name" value="Ribulose-phoshate binding barrel"/>
    <property type="match status" value="1"/>
</dbReference>
<keyword evidence="8" id="KW-0028">Amino-acid biosynthesis</keyword>
<dbReference type="NCBIfam" id="TIGR00566">
    <property type="entry name" value="trpG_papA"/>
    <property type="match status" value="1"/>
</dbReference>
<keyword evidence="13" id="KW-0511">Multifunctional enzyme</keyword>
<keyword evidence="11" id="KW-0057">Aromatic amino acid biosynthesis</keyword>
<dbReference type="EMBL" id="BTGC01000005">
    <property type="protein sequence ID" value="GMM51375.1"/>
    <property type="molecule type" value="Genomic_DNA"/>
</dbReference>